<dbReference type="PROSITE" id="PS51722">
    <property type="entry name" value="G_TR_2"/>
    <property type="match status" value="1"/>
</dbReference>
<dbReference type="SUPFAM" id="SSF54211">
    <property type="entry name" value="Ribosomal protein S5 domain 2-like"/>
    <property type="match status" value="1"/>
</dbReference>
<dbReference type="SMART" id="SM00889">
    <property type="entry name" value="EFG_IV"/>
    <property type="match status" value="1"/>
</dbReference>
<dbReference type="Pfam" id="PF22042">
    <property type="entry name" value="EF-G_D2"/>
    <property type="match status" value="1"/>
</dbReference>
<dbReference type="EMBL" id="AUZZ01001482">
    <property type="protein sequence ID" value="EQD64234.1"/>
    <property type="molecule type" value="Genomic_DNA"/>
</dbReference>
<evidence type="ECO:0000256" key="5">
    <source>
        <dbReference type="ARBA" id="ARBA00023134"/>
    </source>
</evidence>
<keyword evidence="5" id="KW-0342">GTP-binding</keyword>
<name>T1CE58_9ZZZZ</name>
<dbReference type="InterPro" id="IPR027417">
    <property type="entry name" value="P-loop_NTPase"/>
</dbReference>
<dbReference type="InterPro" id="IPR000795">
    <property type="entry name" value="T_Tr_GTP-bd_dom"/>
</dbReference>
<keyword evidence="4" id="KW-0648">Protein biosynthesis</keyword>
<protein>
    <submittedName>
        <fullName evidence="8">Translation elongation factor aEF-2</fullName>
    </submittedName>
</protein>
<accession>T1CE58</accession>
<dbReference type="InterPro" id="IPR005225">
    <property type="entry name" value="Small_GTP-bd"/>
</dbReference>
<dbReference type="InterPro" id="IPR014721">
    <property type="entry name" value="Ribsml_uS5_D2-typ_fold_subgr"/>
</dbReference>
<evidence type="ECO:0000259" key="7">
    <source>
        <dbReference type="PROSITE" id="PS51722"/>
    </source>
</evidence>
<evidence type="ECO:0000256" key="4">
    <source>
        <dbReference type="ARBA" id="ARBA00022917"/>
    </source>
</evidence>
<dbReference type="PANTHER" id="PTHR42908">
    <property type="entry name" value="TRANSLATION ELONGATION FACTOR-RELATED"/>
    <property type="match status" value="1"/>
</dbReference>
<feature type="non-terminal residue" evidence="8">
    <location>
        <position position="607"/>
    </location>
</feature>
<dbReference type="Pfam" id="PF00009">
    <property type="entry name" value="GTP_EFTU"/>
    <property type="match status" value="1"/>
</dbReference>
<comment type="subcellular location">
    <subcellularLocation>
        <location evidence="1">Cytoplasm</location>
    </subcellularLocation>
</comment>
<dbReference type="CDD" id="cd16268">
    <property type="entry name" value="EF2_II"/>
    <property type="match status" value="1"/>
</dbReference>
<proteinExistence type="predicted"/>
<dbReference type="Gene3D" id="3.30.230.10">
    <property type="match status" value="1"/>
</dbReference>
<dbReference type="InterPro" id="IPR009000">
    <property type="entry name" value="Transl_B-barrel_sf"/>
</dbReference>
<gene>
    <name evidence="8" type="ORF">B2A_02113</name>
</gene>
<evidence type="ECO:0000313" key="8">
    <source>
        <dbReference type="EMBL" id="EQD64234.1"/>
    </source>
</evidence>
<sequence length="607" mass="67462">MVRKEYVVEEITKIMNSISMIRNIAIIAHVHHGKTTLTDSLLAKAGLIPRSSAGDLLYTNYEEVEKERRMTVKSAYISLGFNFESADYIINLIDTPGHVDFGGDVTRAMRAVDGVVLVVDPVEGVMPQTETVLRQAMKEKARPVLFVNKVDRLLNELRLTPEQTQERLLELINSINRLIENYAPIEYAEKWKVSVDNGSICFGSAMKRWAVSVDVMKAKKISFKEVFEYTAAGNQEKLEQIAPIEDAILPMIIKHLPSPEEAQQYRLPQIWHGNLESEDGKAMLATDAKARVNAVVIKIMYDPHSGEVAICRIFSGTVRKGTELNMSGKVERQRVQQVALYMGPDKVIVEDVPAGNIAALVGLSDPTVGDTLSEGTLEPFEQIVHYSKPVVTKAIEPKDPKDTTKLIEALRIMQKEDPTMVIEINQETGEHLMSGMGELHLEIKETRLKDDFKIPIITSEPIVVYTETIEKEAGPVIGKSPNKHSKFYITVSPVLQAVQDALEEEGIKNGKPKGQAVVDLLIKSGLDRQTAKNVVQINNHNLFVDATHGVQYLNEVMELAIEAFNNAVRDGPLAREKCSGVMVSIMDATIHEDPVHRGPAQIIPAVR</sequence>
<dbReference type="InterPro" id="IPR005517">
    <property type="entry name" value="Transl_elong_EFG/EF2_IV"/>
</dbReference>
<dbReference type="PANTHER" id="PTHR42908:SF3">
    <property type="entry name" value="ELONGATION FACTOR-LIKE GTPASE 1"/>
    <property type="match status" value="1"/>
</dbReference>
<dbReference type="InterPro" id="IPR041095">
    <property type="entry name" value="EFG_II"/>
</dbReference>
<evidence type="ECO:0000256" key="6">
    <source>
        <dbReference type="ARBA" id="ARBA00024731"/>
    </source>
</evidence>
<dbReference type="SUPFAM" id="SSF50447">
    <property type="entry name" value="Translation proteins"/>
    <property type="match status" value="1"/>
</dbReference>
<evidence type="ECO:0000256" key="2">
    <source>
        <dbReference type="ARBA" id="ARBA00022741"/>
    </source>
</evidence>
<dbReference type="Pfam" id="PF03764">
    <property type="entry name" value="EFG_IV"/>
    <property type="match status" value="1"/>
</dbReference>
<reference evidence="8" key="2">
    <citation type="journal article" date="2014" name="ISME J.">
        <title>Microbial stratification in low pH oxic and suboxic macroscopic growths along an acid mine drainage.</title>
        <authorList>
            <person name="Mendez-Garcia C."/>
            <person name="Mesa V."/>
            <person name="Sprenger R.R."/>
            <person name="Richter M."/>
            <person name="Diez M.S."/>
            <person name="Solano J."/>
            <person name="Bargiela R."/>
            <person name="Golyshina O.V."/>
            <person name="Manteca A."/>
            <person name="Ramos J.L."/>
            <person name="Gallego J.R."/>
            <person name="Llorente I."/>
            <person name="Martins Dos Santos V.A."/>
            <person name="Jensen O.N."/>
            <person name="Pelaez A.I."/>
            <person name="Sanchez J."/>
            <person name="Ferrer M."/>
        </authorList>
    </citation>
    <scope>NUCLEOTIDE SEQUENCE</scope>
</reference>
<keyword evidence="3 8" id="KW-0251">Elongation factor</keyword>
<reference evidence="8" key="1">
    <citation type="submission" date="2013-08" db="EMBL/GenBank/DDBJ databases">
        <authorList>
            <person name="Mendez C."/>
            <person name="Richter M."/>
            <person name="Ferrer M."/>
            <person name="Sanchez J."/>
        </authorList>
    </citation>
    <scope>NUCLEOTIDE SEQUENCE</scope>
</reference>
<dbReference type="AlphaFoldDB" id="T1CE58"/>
<dbReference type="GO" id="GO:0003924">
    <property type="term" value="F:GTPase activity"/>
    <property type="evidence" value="ECO:0007669"/>
    <property type="project" value="InterPro"/>
</dbReference>
<keyword evidence="2" id="KW-0547">Nucleotide-binding</keyword>
<dbReference type="Gene3D" id="3.40.50.300">
    <property type="entry name" value="P-loop containing nucleotide triphosphate hydrolases"/>
    <property type="match status" value="1"/>
</dbReference>
<dbReference type="GO" id="GO:1990904">
    <property type="term" value="C:ribonucleoprotein complex"/>
    <property type="evidence" value="ECO:0007669"/>
    <property type="project" value="TreeGrafter"/>
</dbReference>
<dbReference type="InterPro" id="IPR053905">
    <property type="entry name" value="EF-G-like_DII"/>
</dbReference>
<dbReference type="GO" id="GO:0005829">
    <property type="term" value="C:cytosol"/>
    <property type="evidence" value="ECO:0007669"/>
    <property type="project" value="TreeGrafter"/>
</dbReference>
<dbReference type="SUPFAM" id="SSF54980">
    <property type="entry name" value="EF-G C-terminal domain-like"/>
    <property type="match status" value="1"/>
</dbReference>
<dbReference type="Pfam" id="PF14492">
    <property type="entry name" value="EFG_III"/>
    <property type="match status" value="1"/>
</dbReference>
<dbReference type="GO" id="GO:0003746">
    <property type="term" value="F:translation elongation factor activity"/>
    <property type="evidence" value="ECO:0007669"/>
    <property type="project" value="UniProtKB-KW"/>
</dbReference>
<dbReference type="FunFam" id="3.30.70.870:FF:000002">
    <property type="entry name" value="Translation elongation factor 2"/>
    <property type="match status" value="1"/>
</dbReference>
<dbReference type="InterPro" id="IPR035647">
    <property type="entry name" value="EFG_III/V"/>
</dbReference>
<dbReference type="Gene3D" id="2.40.30.10">
    <property type="entry name" value="Translation factors"/>
    <property type="match status" value="1"/>
</dbReference>
<evidence type="ECO:0000256" key="3">
    <source>
        <dbReference type="ARBA" id="ARBA00022768"/>
    </source>
</evidence>
<evidence type="ECO:0000256" key="1">
    <source>
        <dbReference type="ARBA" id="ARBA00004496"/>
    </source>
</evidence>
<dbReference type="PRINTS" id="PR00315">
    <property type="entry name" value="ELONGATNFCT"/>
</dbReference>
<dbReference type="NCBIfam" id="TIGR00231">
    <property type="entry name" value="small_GTP"/>
    <property type="match status" value="1"/>
</dbReference>
<dbReference type="NCBIfam" id="TIGR00490">
    <property type="entry name" value="aEF-2"/>
    <property type="match status" value="1"/>
</dbReference>
<dbReference type="CDD" id="cd16261">
    <property type="entry name" value="EF2_snRNP_III"/>
    <property type="match status" value="1"/>
</dbReference>
<feature type="domain" description="Tr-type G" evidence="7">
    <location>
        <begin position="19"/>
        <end position="260"/>
    </location>
</feature>
<dbReference type="GO" id="GO:0005525">
    <property type="term" value="F:GTP binding"/>
    <property type="evidence" value="ECO:0007669"/>
    <property type="project" value="UniProtKB-KW"/>
</dbReference>
<dbReference type="CDD" id="cd01681">
    <property type="entry name" value="aeEF2_snRNP_like_IV"/>
    <property type="match status" value="1"/>
</dbReference>
<comment type="caution">
    <text evidence="8">The sequence shown here is derived from an EMBL/GenBank/DDBJ whole genome shotgun (WGS) entry which is preliminary data.</text>
</comment>
<dbReference type="InterPro" id="IPR020568">
    <property type="entry name" value="Ribosomal_Su5_D2-typ_SF"/>
</dbReference>
<organism evidence="8">
    <name type="scientific">mine drainage metagenome</name>
    <dbReference type="NCBI Taxonomy" id="410659"/>
    <lineage>
        <taxon>unclassified sequences</taxon>
        <taxon>metagenomes</taxon>
        <taxon>ecological metagenomes</taxon>
    </lineage>
</organism>
<comment type="function">
    <text evidence="6">Catalyzes the GTP-dependent ribosomal translocation step during translation elongation. During this step, the ribosome changes from the pre-translocational (PRE) to the post-translocational (POST) state as the newly formed A-site-bound peptidyl-tRNA and P-site-bound deacylated tRNA move to the P and E sites, respectively. Catalyzes the coordinated movement of the two tRNA molecules, the mRNA and conformational changes in the ribosome.</text>
</comment>
<dbReference type="SUPFAM" id="SSF52540">
    <property type="entry name" value="P-loop containing nucleoside triphosphate hydrolases"/>
    <property type="match status" value="1"/>
</dbReference>
<dbReference type="InterPro" id="IPR004543">
    <property type="entry name" value="Transl_elong_EFG/EF2_arc"/>
</dbReference>
<dbReference type="Gene3D" id="3.30.70.870">
    <property type="entry name" value="Elongation Factor G (Translational Gtpase), domain 3"/>
    <property type="match status" value="1"/>
</dbReference>